<evidence type="ECO:0000256" key="8">
    <source>
        <dbReference type="ARBA" id="ARBA00023136"/>
    </source>
</evidence>
<dbReference type="PANTHER" id="PTHR30632:SF0">
    <property type="entry name" value="SULFATE-BINDING PROTEIN"/>
    <property type="match status" value="1"/>
</dbReference>
<reference evidence="16" key="1">
    <citation type="submission" date="2019-09" db="EMBL/GenBank/DDBJ databases">
        <authorList>
            <person name="Li J."/>
        </authorList>
    </citation>
    <scope>NUCLEOTIDE SEQUENCE [LARGE SCALE GENOMIC DNA]</scope>
    <source>
        <strain evidence="16">NRBC 14897</strain>
    </source>
</reference>
<dbReference type="Proteomes" id="UP001515100">
    <property type="component" value="Unassembled WGS sequence"/>
</dbReference>
<name>A0A641ALQ2_9ACTN</name>
<dbReference type="EMBL" id="SDPP02000002">
    <property type="protein sequence ID" value="KAA1378194.1"/>
    <property type="molecule type" value="Genomic_DNA"/>
</dbReference>
<comment type="caution">
    <text evidence="16">The sequence shown here is derived from an EMBL/GenBank/DDBJ whole genome shotgun (WGS) entry which is preliminary data.</text>
</comment>
<evidence type="ECO:0000256" key="15">
    <source>
        <dbReference type="SAM" id="SignalP"/>
    </source>
</evidence>
<evidence type="ECO:0000256" key="3">
    <source>
        <dbReference type="ARBA" id="ARBA00022448"/>
    </source>
</evidence>
<keyword evidence="9" id="KW-0826">Tungsten</keyword>
<feature type="chain" id="PRO_5024828473" description="Molybdate-binding protein ModA" evidence="15">
    <location>
        <begin position="21"/>
        <end position="259"/>
    </location>
</feature>
<evidence type="ECO:0000256" key="4">
    <source>
        <dbReference type="ARBA" id="ARBA00022475"/>
    </source>
</evidence>
<proteinExistence type="inferred from homology"/>
<evidence type="ECO:0000256" key="7">
    <source>
        <dbReference type="ARBA" id="ARBA00022729"/>
    </source>
</evidence>
<evidence type="ECO:0000256" key="11">
    <source>
        <dbReference type="ARBA" id="ARBA00062515"/>
    </source>
</evidence>
<accession>A0A641ALQ2</accession>
<dbReference type="RefSeq" id="WP_129183150.1">
    <property type="nucleotide sequence ID" value="NZ_JAGIOG010000001.1"/>
</dbReference>
<evidence type="ECO:0000313" key="16">
    <source>
        <dbReference type="EMBL" id="KAA1378194.1"/>
    </source>
</evidence>
<evidence type="ECO:0000256" key="13">
    <source>
        <dbReference type="ARBA" id="ARBA00078141"/>
    </source>
</evidence>
<dbReference type="Pfam" id="PF13531">
    <property type="entry name" value="SBP_bac_11"/>
    <property type="match status" value="1"/>
</dbReference>
<dbReference type="PIRSF" id="PIRSF004846">
    <property type="entry name" value="ModA"/>
    <property type="match status" value="1"/>
</dbReference>
<feature type="binding site" evidence="14">
    <location>
        <position position="74"/>
    </location>
    <ligand>
        <name>molybdate</name>
        <dbReference type="ChEBI" id="CHEBI:36264"/>
    </ligand>
</feature>
<dbReference type="PROSITE" id="PS51257">
    <property type="entry name" value="PROKAR_LIPOPROTEIN"/>
    <property type="match status" value="1"/>
</dbReference>
<keyword evidence="4" id="KW-1003">Cell membrane</keyword>
<dbReference type="InterPro" id="IPR050682">
    <property type="entry name" value="ModA/WtpA"/>
</dbReference>
<keyword evidence="17" id="KW-1185">Reference proteome</keyword>
<feature type="signal peptide" evidence="15">
    <location>
        <begin position="1"/>
        <end position="20"/>
    </location>
</feature>
<evidence type="ECO:0000256" key="9">
    <source>
        <dbReference type="ARBA" id="ARBA00023245"/>
    </source>
</evidence>
<dbReference type="GO" id="GO:0030973">
    <property type="term" value="F:molybdate ion binding"/>
    <property type="evidence" value="ECO:0007669"/>
    <property type="project" value="TreeGrafter"/>
</dbReference>
<dbReference type="CDD" id="cd13538">
    <property type="entry name" value="PBP2_ModA_like_1"/>
    <property type="match status" value="1"/>
</dbReference>
<evidence type="ECO:0000256" key="10">
    <source>
        <dbReference type="ARBA" id="ARBA00056002"/>
    </source>
</evidence>
<feature type="binding site" evidence="14">
    <location>
        <position position="177"/>
    </location>
    <ligand>
        <name>molybdate</name>
        <dbReference type="ChEBI" id="CHEBI:36264"/>
    </ligand>
</feature>
<dbReference type="SUPFAM" id="SSF53850">
    <property type="entry name" value="Periplasmic binding protein-like II"/>
    <property type="match status" value="1"/>
</dbReference>
<gene>
    <name evidence="16" type="primary">modA</name>
    <name evidence="16" type="ORF">ESP62_007375</name>
</gene>
<keyword evidence="3" id="KW-0813">Transport</keyword>
<evidence type="ECO:0000256" key="14">
    <source>
        <dbReference type="PIRSR" id="PIRSR004846-1"/>
    </source>
</evidence>
<dbReference type="FunFam" id="3.40.190.10:FF:000030">
    <property type="entry name" value="Molybdate ABC transporter substrate-binding protein"/>
    <property type="match status" value="1"/>
</dbReference>
<keyword evidence="7 15" id="KW-0732">Signal</keyword>
<protein>
    <recommendedName>
        <fullName evidence="12">Molybdate-binding protein ModA</fullName>
    </recommendedName>
    <alternativeName>
        <fullName evidence="13">Molybdate/tungstate-binding protein ModA</fullName>
    </alternativeName>
</protein>
<dbReference type="Gene3D" id="3.40.190.10">
    <property type="entry name" value="Periplasmic binding protein-like II"/>
    <property type="match status" value="2"/>
</dbReference>
<dbReference type="PANTHER" id="PTHR30632">
    <property type="entry name" value="MOLYBDATE-BINDING PERIPLASMIC PROTEIN"/>
    <property type="match status" value="1"/>
</dbReference>
<evidence type="ECO:0000256" key="1">
    <source>
        <dbReference type="ARBA" id="ARBA00004193"/>
    </source>
</evidence>
<dbReference type="NCBIfam" id="TIGR01256">
    <property type="entry name" value="modA"/>
    <property type="match status" value="1"/>
</dbReference>
<keyword evidence="6 14" id="KW-0479">Metal-binding</keyword>
<keyword evidence="8" id="KW-0472">Membrane</keyword>
<evidence type="ECO:0000256" key="6">
    <source>
        <dbReference type="ARBA" id="ARBA00022723"/>
    </source>
</evidence>
<dbReference type="GO" id="GO:0005886">
    <property type="term" value="C:plasma membrane"/>
    <property type="evidence" value="ECO:0007669"/>
    <property type="project" value="UniProtKB-SubCell"/>
</dbReference>
<sequence>MKRIMGLAAAALLLTTTVAACGSSDDASRGADAPKATTITVFAAASLKGAFTEIGAEFEKANPGVTVTFNFAGSADLVSQIQQGAPADVFASADTKNMDKATGDDLVDGTPADFATNTLEIATPPGNPAKIDSLDDLARKGVKVVLCAPEVPCGAAAVGVEQASGVDIAPVSEEQSVTDVLGKVISGEADAGLVYVTDVKAAGDQVVGVTFPESGDVVNTYPIASLAGSKSPEAARAFAEFVTGTKGQAVLAAAGFAKP</sequence>
<comment type="similarity">
    <text evidence="2">Belongs to the bacterial solute-binding protein ModA family.</text>
</comment>
<comment type="subunit">
    <text evidence="11">The complex is composed of two ATP-binding proteins (ModC), two transmembrane proteins (ModB) and a solute-binding protein (ModA).</text>
</comment>
<evidence type="ECO:0000313" key="17">
    <source>
        <dbReference type="Proteomes" id="UP001515100"/>
    </source>
</evidence>
<dbReference type="OrthoDB" id="9785015at2"/>
<evidence type="ECO:0000256" key="5">
    <source>
        <dbReference type="ARBA" id="ARBA00022505"/>
    </source>
</evidence>
<dbReference type="GO" id="GO:0046872">
    <property type="term" value="F:metal ion binding"/>
    <property type="evidence" value="ECO:0007669"/>
    <property type="project" value="UniProtKB-KW"/>
</dbReference>
<dbReference type="InterPro" id="IPR005950">
    <property type="entry name" value="ModA"/>
</dbReference>
<keyword evidence="5 14" id="KW-0500">Molybdenum</keyword>
<comment type="function">
    <text evidence="10">Involved in the transport of molybdenum into the cell. Part of the binding-protein-dependent transport system ModABCD.</text>
</comment>
<feature type="binding site" evidence="14">
    <location>
        <position position="46"/>
    </location>
    <ligand>
        <name>molybdate</name>
        <dbReference type="ChEBI" id="CHEBI:36264"/>
    </ligand>
</feature>
<feature type="binding site" evidence="14">
    <location>
        <position position="195"/>
    </location>
    <ligand>
        <name>molybdate</name>
        <dbReference type="ChEBI" id="CHEBI:36264"/>
    </ligand>
</feature>
<evidence type="ECO:0000256" key="12">
    <source>
        <dbReference type="ARBA" id="ARBA00073171"/>
    </source>
</evidence>
<dbReference type="AlphaFoldDB" id="A0A641ALQ2"/>
<evidence type="ECO:0000256" key="2">
    <source>
        <dbReference type="ARBA" id="ARBA00009175"/>
    </source>
</evidence>
<comment type="subcellular location">
    <subcellularLocation>
        <location evidence="1">Cell membrane</location>
        <topology evidence="1">Lipid-anchor</topology>
    </subcellularLocation>
</comment>
<dbReference type="GO" id="GO:0015689">
    <property type="term" value="P:molybdate ion transport"/>
    <property type="evidence" value="ECO:0007669"/>
    <property type="project" value="InterPro"/>
</dbReference>
<organism evidence="16 17">
    <name type="scientific">Aeromicrobium fastidiosum</name>
    <dbReference type="NCBI Taxonomy" id="52699"/>
    <lineage>
        <taxon>Bacteria</taxon>
        <taxon>Bacillati</taxon>
        <taxon>Actinomycetota</taxon>
        <taxon>Actinomycetes</taxon>
        <taxon>Propionibacteriales</taxon>
        <taxon>Nocardioidaceae</taxon>
        <taxon>Aeromicrobium</taxon>
    </lineage>
</organism>